<protein>
    <recommendedName>
        <fullName evidence="5">T-complex protein 11</fullName>
    </recommendedName>
</protein>
<keyword evidence="4" id="KW-1185">Reference proteome</keyword>
<proteinExistence type="inferred from homology"/>
<dbReference type="Proteomes" id="UP000327013">
    <property type="component" value="Chromosome 5"/>
</dbReference>
<name>A0A5N6R5A4_9ROSI</name>
<gene>
    <name evidence="3" type="ORF">FH972_012973</name>
</gene>
<feature type="region of interest" description="Disordered" evidence="2">
    <location>
        <begin position="592"/>
        <end position="621"/>
    </location>
</feature>
<evidence type="ECO:0008006" key="5">
    <source>
        <dbReference type="Google" id="ProtNLM"/>
    </source>
</evidence>
<reference evidence="3 4" key="1">
    <citation type="submission" date="2019-06" db="EMBL/GenBank/DDBJ databases">
        <title>A chromosomal-level reference genome of Carpinus fangiana (Coryloideae, Betulaceae).</title>
        <authorList>
            <person name="Yang X."/>
            <person name="Wang Z."/>
            <person name="Zhang L."/>
            <person name="Hao G."/>
            <person name="Liu J."/>
            <person name="Yang Y."/>
        </authorList>
    </citation>
    <scope>NUCLEOTIDE SEQUENCE [LARGE SCALE GENOMIC DNA]</scope>
    <source>
        <strain evidence="3">Cfa_2016G</strain>
        <tissue evidence="3">Leaf</tissue>
    </source>
</reference>
<dbReference type="GO" id="GO:0007165">
    <property type="term" value="P:signal transduction"/>
    <property type="evidence" value="ECO:0007669"/>
    <property type="project" value="TreeGrafter"/>
</dbReference>
<feature type="compositionally biased region" description="Low complexity" evidence="2">
    <location>
        <begin position="592"/>
        <end position="605"/>
    </location>
</feature>
<dbReference type="PANTHER" id="PTHR12832:SF11">
    <property type="entry name" value="LD23868P"/>
    <property type="match status" value="1"/>
</dbReference>
<feature type="region of interest" description="Disordered" evidence="2">
    <location>
        <begin position="77"/>
        <end position="100"/>
    </location>
</feature>
<dbReference type="OrthoDB" id="276323at2759"/>
<dbReference type="AlphaFoldDB" id="A0A5N6R5A4"/>
<dbReference type="InterPro" id="IPR008862">
    <property type="entry name" value="Tcp11"/>
</dbReference>
<accession>A0A5N6R5A4</accession>
<sequence>MATGVELTETDRVVSGIVLSFPVNDDTASSSSSSQPPKVPRRLRRRLLEPKIPSTAEEIEAKLRGAHLRRQQYYELLSSKARPKSRSPQRSSSSRQGDLGQRLEAKLNAAEQKRLSILAKVQMRLARLDELRQAAKTGVEMRFEKERDELGMKVESRVQQAEANRMLLLKASRQRRLAKREQAAKLLMQKMIQDSKYKECVRAAILRKRTTAEKKRLGLLEAEKTKAHAMVSQVQRVAKSIYTQREFERMRMKDQLEDRLQRAKKQRAEYLRQRRSSHDSVLVISKTMQDQGEYFPRKLARCWRQFVRLRKTTSALAKAFTSLEISEKSVKSMPFEQLALQIESDTTIQAVKALLDRLESRYMISRAVRSRPSSLENIDHLLKRVASPIRKGNTSTKRKGSKAFDSSKELARSPVKLSRYPVRVVLCAYMILGFPDTVISGNGVHEAALAESAANFTRDFELLIKIILEGAIQNAEEKTTIPCQITFRSQLEAFDKAWCSYLYHFVVWKVKDAKSLEEDLVRAACQLELSMMQTCKPIPEKGDNGPILKQVTEDRELLRTKVQHLSGNAGLERMECALSDMRSRFLKARDSGSSSAAPFPSISSSCLPKSPDDSLASVPGEMNNLAEGCESLSPIVHSLSERDDSSSCKVVGSSNDFNGSAHGHPSFDAMLVGENELLVNEIVHEHRHDFADSFIINDEDKNSLNEKVRETMEKAFWDGIMESMKQEEPDFSWVLKLMKEVRDELCEMSPQSWKQEIVDAIDIDILSKTLKREISKARIRIMEPLIKGPAGLEYLKKAFANRYGSPVNATTSLPLTRQWLSSVRVVAEEEWDEYRDSQSTMASNGRLSQGLPPTTLRTGGSIVVSSKLGSPTVSATGKEQPECKGERVELLVRLGLLKLVSEIGGLALETLPETLKLNFARLRAVQSQLQKIIVISTSMLVLRQTLLSENLVTSPLDMDNIVSTCVKQLSDLLDSVEDVGVPEIVETISGFPQGCDHVLDVGKFQARKHVMANMLAKSLQAGDPIFARVSRTAYLAGRGAVLGGNGTKGRKLVETALQRLGAALLTDKLMEAAEVLIVVAVVSGNVHGAWYEELLNSL</sequence>
<dbReference type="Pfam" id="PF05794">
    <property type="entry name" value="Tcp11"/>
    <property type="match status" value="1"/>
</dbReference>
<comment type="similarity">
    <text evidence="1">Belongs to the TCP11 family.</text>
</comment>
<evidence type="ECO:0000313" key="4">
    <source>
        <dbReference type="Proteomes" id="UP000327013"/>
    </source>
</evidence>
<evidence type="ECO:0000256" key="2">
    <source>
        <dbReference type="SAM" id="MobiDB-lite"/>
    </source>
</evidence>
<organism evidence="3 4">
    <name type="scientific">Carpinus fangiana</name>
    <dbReference type="NCBI Taxonomy" id="176857"/>
    <lineage>
        <taxon>Eukaryota</taxon>
        <taxon>Viridiplantae</taxon>
        <taxon>Streptophyta</taxon>
        <taxon>Embryophyta</taxon>
        <taxon>Tracheophyta</taxon>
        <taxon>Spermatophyta</taxon>
        <taxon>Magnoliopsida</taxon>
        <taxon>eudicotyledons</taxon>
        <taxon>Gunneridae</taxon>
        <taxon>Pentapetalae</taxon>
        <taxon>rosids</taxon>
        <taxon>fabids</taxon>
        <taxon>Fagales</taxon>
        <taxon>Betulaceae</taxon>
        <taxon>Carpinus</taxon>
    </lineage>
</organism>
<evidence type="ECO:0000313" key="3">
    <source>
        <dbReference type="EMBL" id="KAE8056180.1"/>
    </source>
</evidence>
<dbReference type="PANTHER" id="PTHR12832">
    <property type="entry name" value="TESTIS-SPECIFIC PROTEIN PBS13 T-COMPLEX 11"/>
    <property type="match status" value="1"/>
</dbReference>
<dbReference type="EMBL" id="CM017325">
    <property type="protein sequence ID" value="KAE8056180.1"/>
    <property type="molecule type" value="Genomic_DNA"/>
</dbReference>
<evidence type="ECO:0000256" key="1">
    <source>
        <dbReference type="ARBA" id="ARBA00010954"/>
    </source>
</evidence>